<dbReference type="InterPro" id="IPR052892">
    <property type="entry name" value="NA-targeting_endonuclease"/>
</dbReference>
<dbReference type="EMBL" id="JBEPNW010000008">
    <property type="protein sequence ID" value="MET3870030.1"/>
    <property type="molecule type" value="Genomic_DNA"/>
</dbReference>
<evidence type="ECO:0000313" key="2">
    <source>
        <dbReference type="EMBL" id="MET3870030.1"/>
    </source>
</evidence>
<proteinExistence type="predicted"/>
<evidence type="ECO:0000313" key="3">
    <source>
        <dbReference type="Proteomes" id="UP001549119"/>
    </source>
</evidence>
<keyword evidence="3" id="KW-1185">Reference proteome</keyword>
<dbReference type="Gene3D" id="1.10.30.50">
    <property type="match status" value="1"/>
</dbReference>
<protein>
    <submittedName>
        <fullName evidence="2">5-methylcytosine-specific restriction endonuclease McrA</fullName>
    </submittedName>
</protein>
<dbReference type="Proteomes" id="UP001549119">
    <property type="component" value="Unassembled WGS sequence"/>
</dbReference>
<dbReference type="InterPro" id="IPR036280">
    <property type="entry name" value="Multihaem_cyt_sf"/>
</dbReference>
<dbReference type="Pfam" id="PF01844">
    <property type="entry name" value="HNH"/>
    <property type="match status" value="1"/>
</dbReference>
<dbReference type="PANTHER" id="PTHR33877:SF2">
    <property type="entry name" value="OS07G0170200 PROTEIN"/>
    <property type="match status" value="1"/>
</dbReference>
<dbReference type="GO" id="GO:0004519">
    <property type="term" value="F:endonuclease activity"/>
    <property type="evidence" value="ECO:0007669"/>
    <property type="project" value="UniProtKB-KW"/>
</dbReference>
<organism evidence="2 3">
    <name type="scientific">Methylobacterium radiotolerans</name>
    <dbReference type="NCBI Taxonomy" id="31998"/>
    <lineage>
        <taxon>Bacteria</taxon>
        <taxon>Pseudomonadati</taxon>
        <taxon>Pseudomonadota</taxon>
        <taxon>Alphaproteobacteria</taxon>
        <taxon>Hyphomicrobiales</taxon>
        <taxon>Methylobacteriaceae</taxon>
        <taxon>Methylobacterium</taxon>
    </lineage>
</organism>
<evidence type="ECO:0000259" key="1">
    <source>
        <dbReference type="SMART" id="SM00507"/>
    </source>
</evidence>
<keyword evidence="2" id="KW-0255">Endonuclease</keyword>
<dbReference type="PANTHER" id="PTHR33877">
    <property type="entry name" value="SLL1193 PROTEIN"/>
    <property type="match status" value="1"/>
</dbReference>
<gene>
    <name evidence="2" type="ORF">ABIC20_007415</name>
</gene>
<keyword evidence="2" id="KW-0540">Nuclease</keyword>
<dbReference type="SUPFAM" id="SSF48695">
    <property type="entry name" value="Multiheme cytochromes"/>
    <property type="match status" value="1"/>
</dbReference>
<accession>A0ABV2NUN5</accession>
<comment type="caution">
    <text evidence="2">The sequence shown here is derived from an EMBL/GenBank/DDBJ whole genome shotgun (WGS) entry which is preliminary data.</text>
</comment>
<dbReference type="SMART" id="SM00507">
    <property type="entry name" value="HNHc"/>
    <property type="match status" value="1"/>
</dbReference>
<dbReference type="RefSeq" id="WP_209651145.1">
    <property type="nucleotide sequence ID" value="NZ_JBEPNV010000005.1"/>
</dbReference>
<dbReference type="InterPro" id="IPR002711">
    <property type="entry name" value="HNH"/>
</dbReference>
<dbReference type="CDD" id="cd00085">
    <property type="entry name" value="HNHc"/>
    <property type="match status" value="1"/>
</dbReference>
<keyword evidence="2" id="KW-0378">Hydrolase</keyword>
<feature type="domain" description="HNH nuclease" evidence="1">
    <location>
        <begin position="201"/>
        <end position="252"/>
    </location>
</feature>
<name>A0ABV2NUN5_9HYPH</name>
<dbReference type="InterPro" id="IPR003615">
    <property type="entry name" value="HNH_nuc"/>
</dbReference>
<reference evidence="2 3" key="1">
    <citation type="submission" date="2024-06" db="EMBL/GenBank/DDBJ databases">
        <title>Genomics of switchgrass bacterial isolates.</title>
        <authorList>
            <person name="Shade A."/>
        </authorList>
    </citation>
    <scope>NUCLEOTIDE SEQUENCE [LARGE SCALE GENOMIC DNA]</scope>
    <source>
        <strain evidence="2 3">PvP084</strain>
    </source>
</reference>
<sequence length="274" mass="30319">MTMRFCTCCKTDQPIGRFNVVRGQPHGHCRTCKTNYNRQQRRAAGVKPKSTGPIVDGKKICSACLTAKPLADFALLKSGRGGVAGACKACHTTTEKARRAAQGIPVKNLSRIEGDNKLCVTCQEMKPLGDFSPSARGLGGCSANCKPCHNLRYRAPKERAREVTAKHRARHLERVRARQRIYQFERNKSVRATADGTVTDEFMKALYDTEDCAYCLRFTERDRRTADHATPLARGGAHSADNLVMACHPCNSAKRNRTGEEFLEIIDATLCSDN</sequence>